<evidence type="ECO:0000313" key="1">
    <source>
        <dbReference type="EMBL" id="MYM92573.1"/>
    </source>
</evidence>
<proteinExistence type="predicted"/>
<evidence type="ECO:0000313" key="2">
    <source>
        <dbReference type="Proteomes" id="UP000447355"/>
    </source>
</evidence>
<sequence>MTAKRRFTDAEVTHMRKLLAWMRTEYCLDEDMQRGALGAVKTLLDAGQITQEQAEQQVAKRADQVRQVPQYVRQAVKMLTKAVREYDGVKGAVVDVATRDVHEIE</sequence>
<dbReference type="RefSeq" id="WP_161081834.1">
    <property type="nucleotide sequence ID" value="NZ_WWCX01000001.1"/>
</dbReference>
<name>A0A845GD75_9BURK</name>
<dbReference type="EMBL" id="WWCX01000001">
    <property type="protein sequence ID" value="MYM92573.1"/>
    <property type="molecule type" value="Genomic_DNA"/>
</dbReference>
<gene>
    <name evidence="1" type="ORF">GTP90_01715</name>
</gene>
<protein>
    <submittedName>
        <fullName evidence="1">Uncharacterized protein</fullName>
    </submittedName>
</protein>
<dbReference type="Proteomes" id="UP000447355">
    <property type="component" value="Unassembled WGS sequence"/>
</dbReference>
<reference evidence="1" key="1">
    <citation type="submission" date="2019-12" db="EMBL/GenBank/DDBJ databases">
        <title>Novel species isolated from a subtropical stream in China.</title>
        <authorList>
            <person name="Lu H."/>
        </authorList>
    </citation>
    <scope>NUCLEOTIDE SEQUENCE [LARGE SCALE GENOMIC DNA]</scope>
    <source>
        <strain evidence="1">FT81W</strain>
    </source>
</reference>
<dbReference type="AlphaFoldDB" id="A0A845GD75"/>
<comment type="caution">
    <text evidence="1">The sequence shown here is derived from an EMBL/GenBank/DDBJ whole genome shotgun (WGS) entry which is preliminary data.</text>
</comment>
<organism evidence="1 2">
    <name type="scientific">Duganella vulcania</name>
    <dbReference type="NCBI Taxonomy" id="2692166"/>
    <lineage>
        <taxon>Bacteria</taxon>
        <taxon>Pseudomonadati</taxon>
        <taxon>Pseudomonadota</taxon>
        <taxon>Betaproteobacteria</taxon>
        <taxon>Burkholderiales</taxon>
        <taxon>Oxalobacteraceae</taxon>
        <taxon>Telluria group</taxon>
        <taxon>Duganella</taxon>
    </lineage>
</organism>
<accession>A0A845GD75</accession>